<evidence type="ECO:0000259" key="2">
    <source>
        <dbReference type="Pfam" id="PF01145"/>
    </source>
</evidence>
<reference evidence="3 4" key="1">
    <citation type="submission" date="2019-03" db="EMBL/GenBank/DDBJ databases">
        <authorList>
            <person name="Kim M.K.M."/>
        </authorList>
    </citation>
    <scope>NUCLEOTIDE SEQUENCE [LARGE SCALE GENOMIC DNA]</scope>
    <source>
        <strain evidence="3 4">18JY15-6</strain>
    </source>
</reference>
<keyword evidence="4" id="KW-1185">Reference proteome</keyword>
<dbReference type="EMBL" id="SJZJ01000026">
    <property type="protein sequence ID" value="TCJ22095.1"/>
    <property type="molecule type" value="Genomic_DNA"/>
</dbReference>
<dbReference type="InterPro" id="IPR001107">
    <property type="entry name" value="Band_7"/>
</dbReference>
<evidence type="ECO:0000256" key="1">
    <source>
        <dbReference type="SAM" id="Phobius"/>
    </source>
</evidence>
<dbReference type="Pfam" id="PF01145">
    <property type="entry name" value="Band_7"/>
    <property type="match status" value="1"/>
</dbReference>
<organism evidence="3 4">
    <name type="scientific">Nocardioides jejuensis</name>
    <dbReference type="NCBI Taxonomy" id="2502782"/>
    <lineage>
        <taxon>Bacteria</taxon>
        <taxon>Bacillati</taxon>
        <taxon>Actinomycetota</taxon>
        <taxon>Actinomycetes</taxon>
        <taxon>Propionibacteriales</taxon>
        <taxon>Nocardioidaceae</taxon>
        <taxon>Nocardioides</taxon>
    </lineage>
</organism>
<feature type="transmembrane region" description="Helical" evidence="1">
    <location>
        <begin position="32"/>
        <end position="52"/>
    </location>
</feature>
<accession>A0A4R1BXP5</accession>
<evidence type="ECO:0000313" key="3">
    <source>
        <dbReference type="EMBL" id="TCJ22095.1"/>
    </source>
</evidence>
<dbReference type="Proteomes" id="UP000295453">
    <property type="component" value="Unassembled WGS sequence"/>
</dbReference>
<dbReference type="OrthoDB" id="4570918at2"/>
<protein>
    <submittedName>
        <fullName evidence="3">SPFH domain-containing protein</fullName>
    </submittedName>
</protein>
<dbReference type="RefSeq" id="WP_131585125.1">
    <property type="nucleotide sequence ID" value="NZ_SJZJ01000026.1"/>
</dbReference>
<dbReference type="PANTHER" id="PTHR42911">
    <property type="entry name" value="MODULATOR OF FTSH PROTEASE HFLC"/>
    <property type="match status" value="1"/>
</dbReference>
<sequence length="316" mass="33104">MGSIVFAVLLLVAALVALVVLGRIPGTVGLVRSAVVAGLVLLAAVVVAASCVTTVGTKDIGVVTVFGRPTGRDLPNGIHLKAPWQSVTEMDGAIQPDEFTGKDCIQVRIGDSSTACASMTIRWRIVPSEAASLYQNYRSNNVNETIKSSLVVTQLKASVNEVLGAFNPLANVNQAANAGHDNTRISAAPDLDAFSAQIVTSMNKRLASMNRGKPQIEILSVTLSFLQLADSTQAKINAFQAEVGNTRIAEQQEKTAAAQAAANRALSASVSHDPNVLVSRCLDTFEEMVKEQQPVPAGFSCWPGGGSALVVPQAGR</sequence>
<name>A0A4R1BXP5_9ACTN</name>
<comment type="caution">
    <text evidence="3">The sequence shown here is derived from an EMBL/GenBank/DDBJ whole genome shotgun (WGS) entry which is preliminary data.</text>
</comment>
<proteinExistence type="predicted"/>
<keyword evidence="1" id="KW-0472">Membrane</keyword>
<feature type="domain" description="Band 7" evidence="2">
    <location>
        <begin position="54"/>
        <end position="260"/>
    </location>
</feature>
<evidence type="ECO:0000313" key="4">
    <source>
        <dbReference type="Proteomes" id="UP000295453"/>
    </source>
</evidence>
<dbReference type="PANTHER" id="PTHR42911:SF2">
    <property type="entry name" value="PROHIBITIN FAMILY PROTEIN"/>
    <property type="match status" value="1"/>
</dbReference>
<keyword evidence="1" id="KW-1133">Transmembrane helix</keyword>
<keyword evidence="1" id="KW-0812">Transmembrane</keyword>
<dbReference type="AlphaFoldDB" id="A0A4R1BXP5"/>
<gene>
    <name evidence="3" type="ORF">EPD65_13810</name>
</gene>